<reference evidence="2" key="1">
    <citation type="submission" date="2018-06" db="EMBL/GenBank/DDBJ databases">
        <authorList>
            <consortium name="Pathogen Informatics"/>
        </authorList>
    </citation>
    <scope>NUCLEOTIDE SEQUENCE [LARGE SCALE GENOMIC DNA]</scope>
    <source>
        <strain evidence="2">NCTC10124</strain>
    </source>
</reference>
<sequence length="50" mass="5223">MSACPQYGQTSPSVGQAISQGNCAPSKYDSSYLCLNSLALSLAPLIPLYL</sequence>
<protein>
    <submittedName>
        <fullName evidence="1">Uncharacterized protein</fullName>
    </submittedName>
</protein>
<evidence type="ECO:0000313" key="1">
    <source>
        <dbReference type="EMBL" id="SYV92481.1"/>
    </source>
</evidence>
<accession>A0A3B0PRN1</accession>
<dbReference type="AlphaFoldDB" id="A0A3B0PRN1"/>
<proteinExistence type="predicted"/>
<gene>
    <name evidence="1" type="ORF">NCTC10124_00205</name>
</gene>
<organism evidence="1 2">
    <name type="scientific">Mycoplasmopsis synoviae</name>
    <name type="common">Mycoplasma synoviae</name>
    <dbReference type="NCBI Taxonomy" id="2109"/>
    <lineage>
        <taxon>Bacteria</taxon>
        <taxon>Bacillati</taxon>
        <taxon>Mycoplasmatota</taxon>
        <taxon>Mycoplasmoidales</taxon>
        <taxon>Metamycoplasmataceae</taxon>
        <taxon>Mycoplasmopsis</taxon>
    </lineage>
</organism>
<dbReference type="Proteomes" id="UP000259328">
    <property type="component" value="Chromosome"/>
</dbReference>
<dbReference type="EMBL" id="LS991953">
    <property type="protein sequence ID" value="SYV92481.1"/>
    <property type="molecule type" value="Genomic_DNA"/>
</dbReference>
<evidence type="ECO:0000313" key="2">
    <source>
        <dbReference type="Proteomes" id="UP000259328"/>
    </source>
</evidence>
<name>A0A3B0PRN1_MYCSY</name>